<proteinExistence type="inferred from homology"/>
<dbReference type="Pfam" id="PF00398">
    <property type="entry name" value="RrnaAD"/>
    <property type="match status" value="1"/>
</dbReference>
<dbReference type="GO" id="GO:0003723">
    <property type="term" value="F:RNA binding"/>
    <property type="evidence" value="ECO:0007669"/>
    <property type="project" value="UniProtKB-UniRule"/>
</dbReference>
<dbReference type="EC" id="2.1.1.182" evidence="7"/>
<feature type="binding site" evidence="7 8">
    <location>
        <position position="12"/>
    </location>
    <ligand>
        <name>S-adenosyl-L-methionine</name>
        <dbReference type="ChEBI" id="CHEBI:59789"/>
    </ligand>
</feature>
<evidence type="ECO:0000256" key="2">
    <source>
        <dbReference type="ARBA" id="ARBA00022552"/>
    </source>
</evidence>
<comment type="subcellular location">
    <subcellularLocation>
        <location evidence="7">Cytoplasm</location>
    </subcellularLocation>
</comment>
<comment type="function">
    <text evidence="7">Specifically dimethylates two adjacent adenosines (A1518 and A1519) in the loop of a conserved hairpin near the 3'-end of 16S rRNA in the 30S particle. May play a critical role in biogenesis of 30S subunits.</text>
</comment>
<dbReference type="PROSITE" id="PS51689">
    <property type="entry name" value="SAM_RNA_A_N6_MT"/>
    <property type="match status" value="1"/>
</dbReference>
<evidence type="ECO:0000256" key="6">
    <source>
        <dbReference type="ARBA" id="ARBA00022884"/>
    </source>
</evidence>
<dbReference type="CDD" id="cd02440">
    <property type="entry name" value="AdoMet_MTases"/>
    <property type="match status" value="1"/>
</dbReference>
<dbReference type="Gene3D" id="3.40.50.150">
    <property type="entry name" value="Vaccinia Virus protein VP39"/>
    <property type="match status" value="1"/>
</dbReference>
<keyword evidence="4 7" id="KW-0808">Transferase</keyword>
<keyword evidence="5 7" id="KW-0949">S-adenosyl-L-methionine</keyword>
<feature type="domain" description="Ribosomal RNA adenine methylase transferase N-terminal" evidence="9">
    <location>
        <begin position="19"/>
        <end position="195"/>
    </location>
</feature>
<dbReference type="HAMAP" id="MF_00607">
    <property type="entry name" value="16SrRNA_methyltr_A"/>
    <property type="match status" value="1"/>
</dbReference>
<keyword evidence="3 7" id="KW-0489">Methyltransferase</keyword>
<feature type="binding site" evidence="7 8">
    <location>
        <position position="84"/>
    </location>
    <ligand>
        <name>S-adenosyl-L-methionine</name>
        <dbReference type="ChEBI" id="CHEBI:59789"/>
    </ligand>
</feature>
<dbReference type="GO" id="GO:0005829">
    <property type="term" value="C:cytosol"/>
    <property type="evidence" value="ECO:0007669"/>
    <property type="project" value="TreeGrafter"/>
</dbReference>
<evidence type="ECO:0000256" key="4">
    <source>
        <dbReference type="ARBA" id="ARBA00022679"/>
    </source>
</evidence>
<evidence type="ECO:0000256" key="8">
    <source>
        <dbReference type="PROSITE-ProRule" id="PRU01026"/>
    </source>
</evidence>
<keyword evidence="1 7" id="KW-0963">Cytoplasm</keyword>
<reference evidence="10 11" key="1">
    <citation type="submission" date="2017-11" db="EMBL/GenBank/DDBJ databases">
        <title>Genome sequence of Mesoplasma coleopterae BARC 779 (ATCC 49583).</title>
        <authorList>
            <person name="Lo W.-S."/>
            <person name="Kuo C.-H."/>
        </authorList>
    </citation>
    <scope>NUCLEOTIDE SEQUENCE [LARGE SCALE GENOMIC DNA]</scope>
    <source>
        <strain evidence="10 11">BARC 779</strain>
    </source>
</reference>
<dbReference type="InterPro" id="IPR029063">
    <property type="entry name" value="SAM-dependent_MTases_sf"/>
</dbReference>
<keyword evidence="6 7" id="KW-0694">RNA-binding</keyword>
<feature type="binding site" evidence="7 8">
    <location>
        <position position="14"/>
    </location>
    <ligand>
        <name>S-adenosyl-L-methionine</name>
        <dbReference type="ChEBI" id="CHEBI:59789"/>
    </ligand>
</feature>
<dbReference type="EMBL" id="CP024968">
    <property type="protein sequence ID" value="ATZ20522.1"/>
    <property type="molecule type" value="Genomic_DNA"/>
</dbReference>
<dbReference type="OrthoDB" id="9814755at2"/>
<dbReference type="PANTHER" id="PTHR11727">
    <property type="entry name" value="DIMETHYLADENOSINE TRANSFERASE"/>
    <property type="match status" value="1"/>
</dbReference>
<dbReference type="InterPro" id="IPR020596">
    <property type="entry name" value="rRNA_Ade_Mease_Trfase_CS"/>
</dbReference>
<comment type="similarity">
    <text evidence="7">Belongs to the class I-like SAM-binding methyltransferase superfamily. rRNA adenine N(6)-methyltransferase family. RsmA subfamily.</text>
</comment>
<evidence type="ECO:0000256" key="7">
    <source>
        <dbReference type="HAMAP-Rule" id="MF_00607"/>
    </source>
</evidence>
<keyword evidence="2 7" id="KW-0698">rRNA processing</keyword>
<gene>
    <name evidence="7 10" type="primary">ksgA</name>
    <name evidence="7" type="synonym">rsmA</name>
    <name evidence="10" type="ORF">MCOLE_v1c00050</name>
</gene>
<evidence type="ECO:0000256" key="3">
    <source>
        <dbReference type="ARBA" id="ARBA00022603"/>
    </source>
</evidence>
<name>A0A2K8P186_9MOLU</name>
<dbReference type="SMART" id="SM00650">
    <property type="entry name" value="rADc"/>
    <property type="match status" value="1"/>
</dbReference>
<feature type="binding site" evidence="7 8">
    <location>
        <position position="110"/>
    </location>
    <ligand>
        <name>S-adenosyl-L-methionine</name>
        <dbReference type="ChEBI" id="CHEBI:59789"/>
    </ligand>
</feature>
<dbReference type="KEGG" id="mcol:MCOLE_v1c00050"/>
<feature type="binding site" evidence="7 8">
    <location>
        <position position="39"/>
    </location>
    <ligand>
        <name>S-adenosyl-L-methionine</name>
        <dbReference type="ChEBI" id="CHEBI:59789"/>
    </ligand>
</feature>
<dbReference type="Gene3D" id="1.10.8.100">
    <property type="entry name" value="Ribosomal RNA adenine dimethylase-like, domain 2"/>
    <property type="match status" value="1"/>
</dbReference>
<feature type="binding site" evidence="7 8">
    <location>
        <position position="60"/>
    </location>
    <ligand>
        <name>S-adenosyl-L-methionine</name>
        <dbReference type="ChEBI" id="CHEBI:59789"/>
    </ligand>
</feature>
<organism evidence="10 11">
    <name type="scientific">Mesoplasma coleopterae</name>
    <dbReference type="NCBI Taxonomy" id="324078"/>
    <lineage>
        <taxon>Bacteria</taxon>
        <taxon>Bacillati</taxon>
        <taxon>Mycoplasmatota</taxon>
        <taxon>Mollicutes</taxon>
        <taxon>Entomoplasmatales</taxon>
        <taxon>Entomoplasmataceae</taxon>
        <taxon>Mesoplasma</taxon>
    </lineage>
</organism>
<evidence type="ECO:0000256" key="5">
    <source>
        <dbReference type="ARBA" id="ARBA00022691"/>
    </source>
</evidence>
<dbReference type="InterPro" id="IPR011530">
    <property type="entry name" value="rRNA_adenine_dimethylase"/>
</dbReference>
<dbReference type="InterPro" id="IPR001737">
    <property type="entry name" value="KsgA/Erm"/>
</dbReference>
<protein>
    <recommendedName>
        <fullName evidence="7">Ribosomal RNA small subunit methyltransferase A</fullName>
        <ecNumber evidence="7">2.1.1.182</ecNumber>
    </recommendedName>
    <alternativeName>
        <fullName evidence="7">16S rRNA (adenine(1518)-N(6)/adenine(1519)-N(6))-dimethyltransferase</fullName>
    </alternativeName>
    <alternativeName>
        <fullName evidence="7">16S rRNA dimethyladenosine transferase</fullName>
    </alternativeName>
    <alternativeName>
        <fullName evidence="7">16S rRNA dimethylase</fullName>
    </alternativeName>
    <alternativeName>
        <fullName evidence="7">S-adenosylmethionine-6-N', N'-adenosyl(rRNA) dimethyltransferase</fullName>
    </alternativeName>
</protein>
<dbReference type="NCBIfam" id="TIGR00755">
    <property type="entry name" value="ksgA"/>
    <property type="match status" value="1"/>
</dbReference>
<dbReference type="AlphaFoldDB" id="A0A2K8P186"/>
<keyword evidence="11" id="KW-1185">Reference proteome</keyword>
<sequence>MKVEAKKKFGQNFISDQNLINKIVSILGDDQDQLIIEIGPGTGALTKLLARKYNKVVAIEIDTDMETILKKEVQSDNFELFLSDVLLVDFEKLISEKRQHENQKVSIISNMPYYITSEILFRTLNVSDKLTKAVFMMQKEVAVRVCSNKGENNYNNLSVACEFFADKKYEFTVPKHMFYPVPKVDSAIISLTFNNKYTEQIKDKDKFLVFLRKIFNNRRKTILNNLSNVTNDKPKANEILDSAGIDKSLRPEVIGLEDFIKIFLETFQKDV</sequence>
<dbReference type="InterPro" id="IPR020598">
    <property type="entry name" value="rRNA_Ade_methylase_Trfase_N"/>
</dbReference>
<evidence type="ECO:0000313" key="10">
    <source>
        <dbReference type="EMBL" id="ATZ20522.1"/>
    </source>
</evidence>
<evidence type="ECO:0000313" key="11">
    <source>
        <dbReference type="Proteomes" id="UP000232221"/>
    </source>
</evidence>
<dbReference type="GO" id="GO:0052908">
    <property type="term" value="F:16S rRNA (adenine(1518)-N(6)/adenine(1519)-N(6))-dimethyltransferase activity"/>
    <property type="evidence" value="ECO:0007669"/>
    <property type="project" value="UniProtKB-EC"/>
</dbReference>
<dbReference type="PROSITE" id="PS01131">
    <property type="entry name" value="RRNA_A_DIMETH"/>
    <property type="match status" value="1"/>
</dbReference>
<evidence type="ECO:0000256" key="1">
    <source>
        <dbReference type="ARBA" id="ARBA00022490"/>
    </source>
</evidence>
<accession>A0A2K8P186</accession>
<dbReference type="Proteomes" id="UP000232221">
    <property type="component" value="Chromosome"/>
</dbReference>
<dbReference type="SUPFAM" id="SSF53335">
    <property type="entry name" value="S-adenosyl-L-methionine-dependent methyltransferases"/>
    <property type="match status" value="1"/>
</dbReference>
<comment type="catalytic activity">
    <reaction evidence="7">
        <text>adenosine(1518)/adenosine(1519) in 16S rRNA + 4 S-adenosyl-L-methionine = N(6)-dimethyladenosine(1518)/N(6)-dimethyladenosine(1519) in 16S rRNA + 4 S-adenosyl-L-homocysteine + 4 H(+)</text>
        <dbReference type="Rhea" id="RHEA:19609"/>
        <dbReference type="Rhea" id="RHEA-COMP:10232"/>
        <dbReference type="Rhea" id="RHEA-COMP:10233"/>
        <dbReference type="ChEBI" id="CHEBI:15378"/>
        <dbReference type="ChEBI" id="CHEBI:57856"/>
        <dbReference type="ChEBI" id="CHEBI:59789"/>
        <dbReference type="ChEBI" id="CHEBI:74411"/>
        <dbReference type="ChEBI" id="CHEBI:74493"/>
        <dbReference type="EC" id="2.1.1.182"/>
    </reaction>
</comment>
<dbReference type="PANTHER" id="PTHR11727:SF7">
    <property type="entry name" value="DIMETHYLADENOSINE TRANSFERASE-RELATED"/>
    <property type="match status" value="1"/>
</dbReference>
<dbReference type="RefSeq" id="WP_100670361.1">
    <property type="nucleotide sequence ID" value="NZ_CP024968.1"/>
</dbReference>
<evidence type="ECO:0000259" key="9">
    <source>
        <dbReference type="SMART" id="SM00650"/>
    </source>
</evidence>
<dbReference type="InterPro" id="IPR023165">
    <property type="entry name" value="rRNA_Ade_diMease-like_C"/>
</dbReference>